<evidence type="ECO:0000313" key="1">
    <source>
        <dbReference type="EMBL" id="ERG69299.1"/>
    </source>
</evidence>
<dbReference type="STRING" id="679197.HMPREF9336_04190"/>
<protein>
    <submittedName>
        <fullName evidence="1">Uncharacterized protein</fullName>
    </submittedName>
</protein>
<dbReference type="EMBL" id="ACZI02000002">
    <property type="protein sequence ID" value="ERG69299.1"/>
    <property type="molecule type" value="Genomic_DNA"/>
</dbReference>
<reference evidence="1 2" key="1">
    <citation type="journal article" date="2011" name="Stand. Genomic Sci.">
        <title>High quality draft genome sequence of Segniliparus rugosus CDC 945(T)= (ATCC BAA-974(T)).</title>
        <authorList>
            <person name="Earl A.M."/>
            <person name="Desjardins C.A."/>
            <person name="Fitzgerald M.G."/>
            <person name="Arachchi H.M."/>
            <person name="Zeng Q."/>
            <person name="Mehta T."/>
            <person name="Griggs A."/>
            <person name="Birren B.W."/>
            <person name="Toney N.C."/>
            <person name="Carr J."/>
            <person name="Posey J."/>
            <person name="Butler W.R."/>
        </authorList>
    </citation>
    <scope>NUCLEOTIDE SEQUENCE [LARGE SCALE GENOMIC DNA]</scope>
    <source>
        <strain evidence="2">ATCC BAA-974 / DSM 45345 / CCUG 50838 / CIP 108380 / JCM 13579 / CDC 945</strain>
    </source>
</reference>
<comment type="caution">
    <text evidence="1">The sequence shown here is derived from an EMBL/GenBank/DDBJ whole genome shotgun (WGS) entry which is preliminary data.</text>
</comment>
<dbReference type="Proteomes" id="UP000004816">
    <property type="component" value="Unassembled WGS sequence"/>
</dbReference>
<name>U1N555_SEGRC</name>
<organism evidence="1 2">
    <name type="scientific">Segniliparus rugosus (strain ATCC BAA-974 / DSM 45345 / CCUG 50838 / CIP 108380 / JCM 13579 / CDC 945)</name>
    <dbReference type="NCBI Taxonomy" id="679197"/>
    <lineage>
        <taxon>Bacteria</taxon>
        <taxon>Bacillati</taxon>
        <taxon>Actinomycetota</taxon>
        <taxon>Actinomycetes</taxon>
        <taxon>Mycobacteriales</taxon>
        <taxon>Segniliparaceae</taxon>
        <taxon>Segniliparus</taxon>
    </lineage>
</organism>
<gene>
    <name evidence="1" type="ORF">HMPREF9336_04190</name>
</gene>
<dbReference type="RefSeq" id="WP_021030272.1">
    <property type="nucleotide sequence ID" value="NZ_KI391953.1"/>
</dbReference>
<dbReference type="AlphaFoldDB" id="U1N555"/>
<dbReference type="HOGENOM" id="CLU_2587748_0_0_11"/>
<accession>U1N555</accession>
<keyword evidence="2" id="KW-1185">Reference proteome</keyword>
<evidence type="ECO:0000313" key="2">
    <source>
        <dbReference type="Proteomes" id="UP000004816"/>
    </source>
</evidence>
<sequence>MSIIEELESLRARVERLEEKIGVSVTRVWQNVNDIPPNVDVVDRGGDHYSASRIRWEIRDDGGRWLNKYGPFTEIIGGEK</sequence>
<proteinExistence type="predicted"/>